<evidence type="ECO:0000313" key="3">
    <source>
        <dbReference type="EMBL" id="QDU61454.1"/>
    </source>
</evidence>
<name>A0A518B3D8_9BACT</name>
<reference evidence="3 4" key="1">
    <citation type="submission" date="2019-02" db="EMBL/GenBank/DDBJ databases">
        <title>Deep-cultivation of Planctomycetes and their phenomic and genomic characterization uncovers novel biology.</title>
        <authorList>
            <person name="Wiegand S."/>
            <person name="Jogler M."/>
            <person name="Boedeker C."/>
            <person name="Pinto D."/>
            <person name="Vollmers J."/>
            <person name="Rivas-Marin E."/>
            <person name="Kohn T."/>
            <person name="Peeters S.H."/>
            <person name="Heuer A."/>
            <person name="Rast P."/>
            <person name="Oberbeckmann S."/>
            <person name="Bunk B."/>
            <person name="Jeske O."/>
            <person name="Meyerdierks A."/>
            <person name="Storesund J.E."/>
            <person name="Kallscheuer N."/>
            <person name="Luecker S."/>
            <person name="Lage O.M."/>
            <person name="Pohl T."/>
            <person name="Merkel B.J."/>
            <person name="Hornburger P."/>
            <person name="Mueller R.-W."/>
            <person name="Bruemmer F."/>
            <person name="Labrenz M."/>
            <person name="Spormann A.M."/>
            <person name="Op den Camp H."/>
            <person name="Overmann J."/>
            <person name="Amann R."/>
            <person name="Jetten M.S.M."/>
            <person name="Mascher T."/>
            <person name="Medema M.H."/>
            <person name="Devos D.P."/>
            <person name="Kaster A.-K."/>
            <person name="Ovreas L."/>
            <person name="Rohde M."/>
            <person name="Galperin M.Y."/>
            <person name="Jogler C."/>
        </authorList>
    </citation>
    <scope>NUCLEOTIDE SEQUENCE [LARGE SCALE GENOMIC DNA]</scope>
    <source>
        <strain evidence="3 4">Pan216</strain>
    </source>
</reference>
<evidence type="ECO:0000313" key="4">
    <source>
        <dbReference type="Proteomes" id="UP000317093"/>
    </source>
</evidence>
<keyword evidence="2" id="KW-0812">Transmembrane</keyword>
<protein>
    <submittedName>
        <fullName evidence="3">Uncharacterized protein</fullName>
    </submittedName>
</protein>
<feature type="transmembrane region" description="Helical" evidence="2">
    <location>
        <begin position="39"/>
        <end position="72"/>
    </location>
</feature>
<proteinExistence type="predicted"/>
<keyword evidence="2" id="KW-0472">Membrane</keyword>
<dbReference type="RefSeq" id="WP_145258045.1">
    <property type="nucleotide sequence ID" value="NZ_CP036279.1"/>
</dbReference>
<dbReference type="EMBL" id="CP036279">
    <property type="protein sequence ID" value="QDU61454.1"/>
    <property type="molecule type" value="Genomic_DNA"/>
</dbReference>
<keyword evidence="2" id="KW-1133">Transmembrane helix</keyword>
<keyword evidence="4" id="KW-1185">Reference proteome</keyword>
<feature type="compositionally biased region" description="Polar residues" evidence="1">
    <location>
        <begin position="96"/>
        <end position="119"/>
    </location>
</feature>
<gene>
    <name evidence="3" type="ORF">Pan216_23130</name>
</gene>
<dbReference type="AlphaFoldDB" id="A0A518B3D8"/>
<dbReference type="Proteomes" id="UP000317093">
    <property type="component" value="Chromosome"/>
</dbReference>
<feature type="region of interest" description="Disordered" evidence="1">
    <location>
        <begin position="82"/>
        <end position="119"/>
    </location>
</feature>
<dbReference type="KEGG" id="knv:Pan216_23130"/>
<feature type="transmembrane region" description="Helical" evidence="2">
    <location>
        <begin position="7"/>
        <end position="27"/>
    </location>
</feature>
<evidence type="ECO:0000256" key="2">
    <source>
        <dbReference type="SAM" id="Phobius"/>
    </source>
</evidence>
<accession>A0A518B3D8</accession>
<organism evidence="3 4">
    <name type="scientific">Kolteria novifilia</name>
    <dbReference type="NCBI Taxonomy" id="2527975"/>
    <lineage>
        <taxon>Bacteria</taxon>
        <taxon>Pseudomonadati</taxon>
        <taxon>Planctomycetota</taxon>
        <taxon>Planctomycetia</taxon>
        <taxon>Kolteriales</taxon>
        <taxon>Kolteriaceae</taxon>
        <taxon>Kolteria</taxon>
    </lineage>
</organism>
<sequence>MCPHRFHLVPALGSVASVATGAGIYAIAMAPESTWHWQVLGATVGLAAVGGLLIAVGMIVGGVTVSAAFRYVNDLGDNELGRQAAMRRRPRERSRFMNSSSVASRASLPTMTSQTARSR</sequence>
<evidence type="ECO:0000256" key="1">
    <source>
        <dbReference type="SAM" id="MobiDB-lite"/>
    </source>
</evidence>